<sequence length="299" mass="32663">MAEPLVRQLLPGTDVVGESVIWDERRECLFWVDIVGRRIRRFDPQSGAERHWELAEFPTSIGLRTDGGAVVGLTREVALWDFEGPFVPLATPEPGWPGNRLNEGCVAPDGSFWVGTMENNLTAAGAPRATSGKAGRYYRIDRDGAVTLLSPETFGITNGMAWLPDGRFVTADTIENAIYAFDISPDGKSLSNRRSFAEPFGRGRPDGCCTDAEGGIWTCRVVGGYSVTRTMADGTVDRVIDLPCSWPTSCTFGGPELATLFVTSARFTMSEAHLRENKQEGALFAFEPGVRGMPENRFA</sequence>
<dbReference type="PANTHER" id="PTHR10907:SF47">
    <property type="entry name" value="REGUCALCIN"/>
    <property type="match status" value="1"/>
</dbReference>
<dbReference type="InterPro" id="IPR013658">
    <property type="entry name" value="SGL"/>
</dbReference>
<dbReference type="Pfam" id="PF08450">
    <property type="entry name" value="SGL"/>
    <property type="match status" value="1"/>
</dbReference>
<evidence type="ECO:0000256" key="1">
    <source>
        <dbReference type="ARBA" id="ARBA00008853"/>
    </source>
</evidence>
<gene>
    <name evidence="3" type="ORF">NGM99_10860</name>
</gene>
<proteinExistence type="inferred from homology"/>
<dbReference type="PANTHER" id="PTHR10907">
    <property type="entry name" value="REGUCALCIN"/>
    <property type="match status" value="1"/>
</dbReference>
<organism evidence="3 4">
    <name type="scientific">Mesorhizobium liriopis</name>
    <dbReference type="NCBI Taxonomy" id="2953882"/>
    <lineage>
        <taxon>Bacteria</taxon>
        <taxon>Pseudomonadati</taxon>
        <taxon>Pseudomonadota</taxon>
        <taxon>Alphaproteobacteria</taxon>
        <taxon>Hyphomicrobiales</taxon>
        <taxon>Phyllobacteriaceae</taxon>
        <taxon>Mesorhizobium</taxon>
    </lineage>
</organism>
<keyword evidence="4" id="KW-1185">Reference proteome</keyword>
<dbReference type="EMBL" id="JAMXQS010000005">
    <property type="protein sequence ID" value="MCO6050283.1"/>
    <property type="molecule type" value="Genomic_DNA"/>
</dbReference>
<dbReference type="Proteomes" id="UP001205906">
    <property type="component" value="Unassembled WGS sequence"/>
</dbReference>
<dbReference type="SUPFAM" id="SSF63829">
    <property type="entry name" value="Calcium-dependent phosphotriesterase"/>
    <property type="match status" value="1"/>
</dbReference>
<evidence type="ECO:0000313" key="4">
    <source>
        <dbReference type="Proteomes" id="UP001205906"/>
    </source>
</evidence>
<dbReference type="RefSeq" id="WP_252818802.1">
    <property type="nucleotide sequence ID" value="NZ_JAMXQS010000005.1"/>
</dbReference>
<name>A0ABT1C626_9HYPH</name>
<evidence type="ECO:0000313" key="3">
    <source>
        <dbReference type="EMBL" id="MCO6050283.1"/>
    </source>
</evidence>
<feature type="domain" description="SMP-30/Gluconolactonase/LRE-like region" evidence="2">
    <location>
        <begin position="16"/>
        <end position="266"/>
    </location>
</feature>
<dbReference type="Gene3D" id="2.120.10.30">
    <property type="entry name" value="TolB, C-terminal domain"/>
    <property type="match status" value="1"/>
</dbReference>
<dbReference type="InterPro" id="IPR011042">
    <property type="entry name" value="6-blade_b-propeller_TolB-like"/>
</dbReference>
<protein>
    <submittedName>
        <fullName evidence="3">SMP-30/gluconolactonase/LRE family protein</fullName>
    </submittedName>
</protein>
<comment type="caution">
    <text evidence="3">The sequence shown here is derived from an EMBL/GenBank/DDBJ whole genome shotgun (WGS) entry which is preliminary data.</text>
</comment>
<dbReference type="PRINTS" id="PR01790">
    <property type="entry name" value="SMP30FAMILY"/>
</dbReference>
<accession>A0ABT1C626</accession>
<evidence type="ECO:0000259" key="2">
    <source>
        <dbReference type="Pfam" id="PF08450"/>
    </source>
</evidence>
<dbReference type="InterPro" id="IPR005511">
    <property type="entry name" value="SMP-30"/>
</dbReference>
<reference evidence="3 4" key="1">
    <citation type="submission" date="2022-06" db="EMBL/GenBank/DDBJ databases">
        <title>Mesorhizobium sp. strain RP14 Genome sequencing and assembly.</title>
        <authorList>
            <person name="Kim I."/>
        </authorList>
    </citation>
    <scope>NUCLEOTIDE SEQUENCE [LARGE SCALE GENOMIC DNA]</scope>
    <source>
        <strain evidence="4">RP14(2022)</strain>
    </source>
</reference>
<comment type="similarity">
    <text evidence="1">Belongs to the SMP-30/CGR1 family.</text>
</comment>